<feature type="compositionally biased region" description="Basic and acidic residues" evidence="1">
    <location>
        <begin position="61"/>
        <end position="72"/>
    </location>
</feature>
<keyword evidence="2" id="KW-1133">Transmembrane helix</keyword>
<reference evidence="3 4" key="1">
    <citation type="submission" date="2018-12" db="EMBL/GenBank/DDBJ databases">
        <title>The genome of Variovorax gossypii DSM 100435.</title>
        <authorList>
            <person name="Gao J."/>
            <person name="Sun J."/>
        </authorList>
    </citation>
    <scope>NUCLEOTIDE SEQUENCE [LARGE SCALE GENOMIC DNA]</scope>
    <source>
        <strain evidence="3 4">DSM 100435</strain>
    </source>
</reference>
<evidence type="ECO:0000256" key="2">
    <source>
        <dbReference type="SAM" id="Phobius"/>
    </source>
</evidence>
<feature type="transmembrane region" description="Helical" evidence="2">
    <location>
        <begin position="32"/>
        <end position="53"/>
    </location>
</feature>
<keyword evidence="2" id="KW-0812">Transmembrane</keyword>
<organism evidence="3 4">
    <name type="scientific">Variovorax gossypii</name>
    <dbReference type="NCBI Taxonomy" id="1679495"/>
    <lineage>
        <taxon>Bacteria</taxon>
        <taxon>Pseudomonadati</taxon>
        <taxon>Pseudomonadota</taxon>
        <taxon>Betaproteobacteria</taxon>
        <taxon>Burkholderiales</taxon>
        <taxon>Comamonadaceae</taxon>
        <taxon>Variovorax</taxon>
    </lineage>
</organism>
<sequence length="83" mass="8813">MLSCIAAAVLAGNLFATVVVLRSDFYSPLQQRLQLALVWLIPVLGAACCASFASIHGRAVPKPDERFPKPDTFDLPGGEGNSL</sequence>
<dbReference type="AlphaFoldDB" id="A0A3S0GSV5"/>
<proteinExistence type="predicted"/>
<dbReference type="Proteomes" id="UP000267418">
    <property type="component" value="Unassembled WGS sequence"/>
</dbReference>
<evidence type="ECO:0000313" key="3">
    <source>
        <dbReference type="EMBL" id="RTQ30715.1"/>
    </source>
</evidence>
<comment type="caution">
    <text evidence="3">The sequence shown here is derived from an EMBL/GenBank/DDBJ whole genome shotgun (WGS) entry which is preliminary data.</text>
</comment>
<evidence type="ECO:0000256" key="1">
    <source>
        <dbReference type="SAM" id="MobiDB-lite"/>
    </source>
</evidence>
<keyword evidence="4" id="KW-1185">Reference proteome</keyword>
<dbReference type="EMBL" id="RXOE01000012">
    <property type="protein sequence ID" value="RTQ30715.1"/>
    <property type="molecule type" value="Genomic_DNA"/>
</dbReference>
<gene>
    <name evidence="3" type="ORF">EJP69_29000</name>
</gene>
<protein>
    <submittedName>
        <fullName evidence="3">Uncharacterized protein</fullName>
    </submittedName>
</protein>
<accession>A0A3S0GSV5</accession>
<keyword evidence="2" id="KW-0472">Membrane</keyword>
<feature type="region of interest" description="Disordered" evidence="1">
    <location>
        <begin position="59"/>
        <end position="83"/>
    </location>
</feature>
<evidence type="ECO:0000313" key="4">
    <source>
        <dbReference type="Proteomes" id="UP000267418"/>
    </source>
</evidence>
<name>A0A3S0GSV5_9BURK</name>